<feature type="region of interest" description="Disordered" evidence="1">
    <location>
        <begin position="1"/>
        <end position="85"/>
    </location>
</feature>
<sequence>MDLARGTTASLRKVAGLREDKNRKQRPIPPPSSQQDALDVPTDARKGMRGSHAKVHSQGRTPTATQVGKSHLQAQGVRGVRAQEGARNTAAHARSAVCTPALAGARRYARTIQALGRLGTRKRTGIPQVGQTLHIQQIWTYSKTRGHNKSGHTAKQGDTTNLDIQQNKGTTNLDNQLNKGDIFDFMLNEEMPVNKVRDGHSCGKGSALDSQHVFGLKFMSLEITLAWVSPPTKE</sequence>
<keyword evidence="3" id="KW-1185">Reference proteome</keyword>
<reference evidence="2 3" key="1">
    <citation type="submission" date="2021-07" db="EMBL/GenBank/DDBJ databases">
        <title>The Aristolochia fimbriata genome: insights into angiosperm evolution, floral development and chemical biosynthesis.</title>
        <authorList>
            <person name="Jiao Y."/>
        </authorList>
    </citation>
    <scope>NUCLEOTIDE SEQUENCE [LARGE SCALE GENOMIC DNA]</scope>
    <source>
        <strain evidence="2">IBCAS-2021</strain>
        <tissue evidence="2">Leaf</tissue>
    </source>
</reference>
<name>A0AAV7ELQ8_ARIFI</name>
<comment type="caution">
    <text evidence="2">The sequence shown here is derived from an EMBL/GenBank/DDBJ whole genome shotgun (WGS) entry which is preliminary data.</text>
</comment>
<feature type="compositionally biased region" description="Basic residues" evidence="1">
    <location>
        <begin position="47"/>
        <end position="57"/>
    </location>
</feature>
<dbReference type="EMBL" id="JAINDJ010000004">
    <property type="protein sequence ID" value="KAG9449752.1"/>
    <property type="molecule type" value="Genomic_DNA"/>
</dbReference>
<evidence type="ECO:0000313" key="2">
    <source>
        <dbReference type="EMBL" id="KAG9449752.1"/>
    </source>
</evidence>
<dbReference type="AlphaFoldDB" id="A0AAV7ELQ8"/>
<proteinExistence type="predicted"/>
<evidence type="ECO:0000256" key="1">
    <source>
        <dbReference type="SAM" id="MobiDB-lite"/>
    </source>
</evidence>
<organism evidence="2 3">
    <name type="scientific">Aristolochia fimbriata</name>
    <name type="common">White veined hardy Dutchman's pipe vine</name>
    <dbReference type="NCBI Taxonomy" id="158543"/>
    <lineage>
        <taxon>Eukaryota</taxon>
        <taxon>Viridiplantae</taxon>
        <taxon>Streptophyta</taxon>
        <taxon>Embryophyta</taxon>
        <taxon>Tracheophyta</taxon>
        <taxon>Spermatophyta</taxon>
        <taxon>Magnoliopsida</taxon>
        <taxon>Magnoliidae</taxon>
        <taxon>Piperales</taxon>
        <taxon>Aristolochiaceae</taxon>
        <taxon>Aristolochia</taxon>
    </lineage>
</organism>
<feature type="compositionally biased region" description="Polar residues" evidence="1">
    <location>
        <begin position="153"/>
        <end position="171"/>
    </location>
</feature>
<accession>A0AAV7ELQ8</accession>
<evidence type="ECO:0000313" key="3">
    <source>
        <dbReference type="Proteomes" id="UP000825729"/>
    </source>
</evidence>
<dbReference type="Proteomes" id="UP000825729">
    <property type="component" value="Unassembled WGS sequence"/>
</dbReference>
<gene>
    <name evidence="2" type="ORF">H6P81_009717</name>
</gene>
<feature type="region of interest" description="Disordered" evidence="1">
    <location>
        <begin position="145"/>
        <end position="171"/>
    </location>
</feature>
<protein>
    <submittedName>
        <fullName evidence="2">Uncharacterized protein</fullName>
    </submittedName>
</protein>
<feature type="compositionally biased region" description="Polar residues" evidence="1">
    <location>
        <begin position="58"/>
        <end position="68"/>
    </location>
</feature>